<evidence type="ECO:0000259" key="11">
    <source>
        <dbReference type="PROSITE" id="PS50109"/>
    </source>
</evidence>
<accession>A0ABV9PXP0</accession>
<dbReference type="Gene3D" id="3.30.450.20">
    <property type="entry name" value="PAS domain"/>
    <property type="match status" value="1"/>
</dbReference>
<dbReference type="Pfam" id="PF00497">
    <property type="entry name" value="SBP_bac_3"/>
    <property type="match status" value="1"/>
</dbReference>
<dbReference type="InterPro" id="IPR036890">
    <property type="entry name" value="HATPase_C_sf"/>
</dbReference>
<dbReference type="SUPFAM" id="SSF53850">
    <property type="entry name" value="Periplasmic binding protein-like II"/>
    <property type="match status" value="1"/>
</dbReference>
<evidence type="ECO:0000256" key="1">
    <source>
        <dbReference type="ARBA" id="ARBA00000085"/>
    </source>
</evidence>
<feature type="transmembrane region" description="Helical" evidence="9">
    <location>
        <begin position="261"/>
        <end position="282"/>
    </location>
</feature>
<keyword evidence="4" id="KW-0808">Transferase</keyword>
<dbReference type="EMBL" id="JBHSHC010000031">
    <property type="protein sequence ID" value="MFC4766800.1"/>
    <property type="molecule type" value="Genomic_DNA"/>
</dbReference>
<dbReference type="SUPFAM" id="SSF55785">
    <property type="entry name" value="PYP-like sensor domain (PAS domain)"/>
    <property type="match status" value="1"/>
</dbReference>
<feature type="domain" description="Histidine kinase" evidence="11">
    <location>
        <begin position="430"/>
        <end position="638"/>
    </location>
</feature>
<dbReference type="Gene3D" id="1.10.287.130">
    <property type="match status" value="1"/>
</dbReference>
<dbReference type="EC" id="2.7.13.3" evidence="2"/>
<evidence type="ECO:0000256" key="9">
    <source>
        <dbReference type="SAM" id="Phobius"/>
    </source>
</evidence>
<evidence type="ECO:0000256" key="4">
    <source>
        <dbReference type="ARBA" id="ARBA00022679"/>
    </source>
</evidence>
<keyword evidence="8" id="KW-0902">Two-component regulatory system</keyword>
<keyword evidence="9" id="KW-0812">Transmembrane</keyword>
<evidence type="ECO:0000256" key="7">
    <source>
        <dbReference type="ARBA" id="ARBA00022840"/>
    </source>
</evidence>
<proteinExistence type="predicted"/>
<comment type="caution">
    <text evidence="13">The sequence shown here is derived from an EMBL/GenBank/DDBJ whole genome shotgun (WGS) entry which is preliminary data.</text>
</comment>
<keyword evidence="9" id="KW-0472">Membrane</keyword>
<keyword evidence="9" id="KW-1133">Transmembrane helix</keyword>
<dbReference type="PROSITE" id="PS50113">
    <property type="entry name" value="PAC"/>
    <property type="match status" value="1"/>
</dbReference>
<dbReference type="Proteomes" id="UP001596002">
    <property type="component" value="Unassembled WGS sequence"/>
</dbReference>
<dbReference type="InterPro" id="IPR000014">
    <property type="entry name" value="PAS"/>
</dbReference>
<evidence type="ECO:0000256" key="10">
    <source>
        <dbReference type="SAM" id="SignalP"/>
    </source>
</evidence>
<evidence type="ECO:0000259" key="12">
    <source>
        <dbReference type="PROSITE" id="PS50113"/>
    </source>
</evidence>
<evidence type="ECO:0000256" key="5">
    <source>
        <dbReference type="ARBA" id="ARBA00022741"/>
    </source>
</evidence>
<feature type="signal peptide" evidence="10">
    <location>
        <begin position="1"/>
        <end position="25"/>
    </location>
</feature>
<dbReference type="CDD" id="cd00082">
    <property type="entry name" value="HisKA"/>
    <property type="match status" value="1"/>
</dbReference>
<evidence type="ECO:0000256" key="6">
    <source>
        <dbReference type="ARBA" id="ARBA00022777"/>
    </source>
</evidence>
<dbReference type="InterPro" id="IPR003661">
    <property type="entry name" value="HisK_dim/P_dom"/>
</dbReference>
<dbReference type="PRINTS" id="PR00344">
    <property type="entry name" value="BCTRLSENSOR"/>
</dbReference>
<evidence type="ECO:0000313" key="14">
    <source>
        <dbReference type="Proteomes" id="UP001596002"/>
    </source>
</evidence>
<dbReference type="InterPro" id="IPR005467">
    <property type="entry name" value="His_kinase_dom"/>
</dbReference>
<dbReference type="InterPro" id="IPR003594">
    <property type="entry name" value="HATPase_dom"/>
</dbReference>
<dbReference type="SUPFAM" id="SSF47384">
    <property type="entry name" value="Homodimeric domain of signal transducing histidine kinase"/>
    <property type="match status" value="1"/>
</dbReference>
<keyword evidence="14" id="KW-1185">Reference proteome</keyword>
<feature type="chain" id="PRO_5047185646" description="histidine kinase" evidence="10">
    <location>
        <begin position="26"/>
        <end position="648"/>
    </location>
</feature>
<keyword evidence="3" id="KW-0597">Phosphoprotein</keyword>
<dbReference type="Gene3D" id="3.40.190.10">
    <property type="entry name" value="Periplasmic binding protein-like II"/>
    <property type="match status" value="2"/>
</dbReference>
<organism evidence="13 14">
    <name type="scientific">Effusibacillus consociatus</name>
    <dbReference type="NCBI Taxonomy" id="1117041"/>
    <lineage>
        <taxon>Bacteria</taxon>
        <taxon>Bacillati</taxon>
        <taxon>Bacillota</taxon>
        <taxon>Bacilli</taxon>
        <taxon>Bacillales</taxon>
        <taxon>Alicyclobacillaceae</taxon>
        <taxon>Effusibacillus</taxon>
    </lineage>
</organism>
<comment type="catalytic activity">
    <reaction evidence="1">
        <text>ATP + protein L-histidine = ADP + protein N-phospho-L-histidine.</text>
        <dbReference type="EC" id="2.7.13.3"/>
    </reaction>
</comment>
<dbReference type="CDD" id="cd13704">
    <property type="entry name" value="PBP2_HisK"/>
    <property type="match status" value="1"/>
</dbReference>
<keyword evidence="10" id="KW-0732">Signal</keyword>
<dbReference type="Gene3D" id="3.30.565.10">
    <property type="entry name" value="Histidine kinase-like ATPase, C-terminal domain"/>
    <property type="match status" value="1"/>
</dbReference>
<dbReference type="PANTHER" id="PTHR43065:SF10">
    <property type="entry name" value="PEROXIDE STRESS-ACTIVATED HISTIDINE KINASE MAK3"/>
    <property type="match status" value="1"/>
</dbReference>
<keyword evidence="7" id="KW-0067">ATP-binding</keyword>
<dbReference type="Pfam" id="PF00512">
    <property type="entry name" value="HisKA"/>
    <property type="match status" value="1"/>
</dbReference>
<dbReference type="Pfam" id="PF02518">
    <property type="entry name" value="HATPase_c"/>
    <property type="match status" value="1"/>
</dbReference>
<dbReference type="SMART" id="SM00388">
    <property type="entry name" value="HisKA"/>
    <property type="match status" value="1"/>
</dbReference>
<evidence type="ECO:0000313" key="13">
    <source>
        <dbReference type="EMBL" id="MFC4766800.1"/>
    </source>
</evidence>
<dbReference type="CDD" id="cd00130">
    <property type="entry name" value="PAS"/>
    <property type="match status" value="1"/>
</dbReference>
<keyword evidence="6" id="KW-0418">Kinase</keyword>
<dbReference type="SMART" id="SM00091">
    <property type="entry name" value="PAS"/>
    <property type="match status" value="1"/>
</dbReference>
<dbReference type="SMART" id="SM00387">
    <property type="entry name" value="HATPase_c"/>
    <property type="match status" value="1"/>
</dbReference>
<dbReference type="SUPFAM" id="SSF55874">
    <property type="entry name" value="ATPase domain of HSP90 chaperone/DNA topoisomerase II/histidine kinase"/>
    <property type="match status" value="1"/>
</dbReference>
<dbReference type="InterPro" id="IPR004358">
    <property type="entry name" value="Sig_transdc_His_kin-like_C"/>
</dbReference>
<dbReference type="Pfam" id="PF13426">
    <property type="entry name" value="PAS_9"/>
    <property type="match status" value="1"/>
</dbReference>
<dbReference type="PROSITE" id="PS50109">
    <property type="entry name" value="HIS_KIN"/>
    <property type="match status" value="1"/>
</dbReference>
<feature type="domain" description="PAC" evidence="12">
    <location>
        <begin position="367"/>
        <end position="417"/>
    </location>
</feature>
<evidence type="ECO:0000256" key="2">
    <source>
        <dbReference type="ARBA" id="ARBA00012438"/>
    </source>
</evidence>
<reference evidence="14" key="1">
    <citation type="journal article" date="2019" name="Int. J. Syst. Evol. Microbiol.">
        <title>The Global Catalogue of Microorganisms (GCM) 10K type strain sequencing project: providing services to taxonomists for standard genome sequencing and annotation.</title>
        <authorList>
            <consortium name="The Broad Institute Genomics Platform"/>
            <consortium name="The Broad Institute Genome Sequencing Center for Infectious Disease"/>
            <person name="Wu L."/>
            <person name="Ma J."/>
        </authorList>
    </citation>
    <scope>NUCLEOTIDE SEQUENCE [LARGE SCALE GENOMIC DNA]</scope>
    <source>
        <strain evidence="14">WYCCWR 12678</strain>
    </source>
</reference>
<dbReference type="InterPro" id="IPR000700">
    <property type="entry name" value="PAS-assoc_C"/>
</dbReference>
<dbReference type="SMART" id="SM00062">
    <property type="entry name" value="PBPb"/>
    <property type="match status" value="1"/>
</dbReference>
<dbReference type="RefSeq" id="WP_380024696.1">
    <property type="nucleotide sequence ID" value="NZ_JBHSHC010000031.1"/>
</dbReference>
<evidence type="ECO:0000256" key="8">
    <source>
        <dbReference type="ARBA" id="ARBA00023012"/>
    </source>
</evidence>
<keyword evidence="5" id="KW-0547">Nucleotide-binding</keyword>
<dbReference type="PANTHER" id="PTHR43065">
    <property type="entry name" value="SENSOR HISTIDINE KINASE"/>
    <property type="match status" value="1"/>
</dbReference>
<dbReference type="InterPro" id="IPR036097">
    <property type="entry name" value="HisK_dim/P_sf"/>
</dbReference>
<protein>
    <recommendedName>
        <fullName evidence="2">histidine kinase</fullName>
        <ecNumber evidence="2">2.7.13.3</ecNumber>
    </recommendedName>
</protein>
<gene>
    <name evidence="13" type="ORF">ACFO8Q_05380</name>
</gene>
<evidence type="ECO:0000256" key="3">
    <source>
        <dbReference type="ARBA" id="ARBA00022553"/>
    </source>
</evidence>
<dbReference type="InterPro" id="IPR035965">
    <property type="entry name" value="PAS-like_dom_sf"/>
</dbReference>
<name>A0ABV9PXP0_9BACL</name>
<sequence>MRPRYLRVLGLLSLLFSFLCVPVQAEEGRVLRVAFDKDLPPFSSVDENGNPAGFNIDLFRELAEIRGYEAVYLPMNWEDAIQQLQQGKIDVVLGMQYTSAGDSVFDFSESYFTMSEVLIVPKTDESIFNLHDLKEKVVSVQRGDAGIELLENVRRVKTVVSFSQPEALELLFMERADAFIGNRWTAEFYLKKKNLQDKYITRTGMINPSDYAFAVREGNYRLQNELNLGLAELHRTGTYGRLYSHYFEPYSLHVIGGWRKLVYGLLTVTGLVLSVLVLIFLWNQRLKAEVRRHTSALADNLAYQKQVMDNVDNGIISVSPEGKTTLINDVASDLLAIQADVLGTPISQYFPQFPINEALEKGEPKKHHGELRLQDGSGRILHYYMAPLTNGTGDFTGWIISLQDRTEQKHLQARLITQEKMRALGQLVAGIAHELRNPLTAIKTFSELLPKKLDDSRFRAELVQHVPEEVERMNRIVEDLLDYAREKTIQTQWENLTEIIQSVLRLFDKKIKSENIRVAANLPSKIQVLGDRGRIKQVVINLIMNAIEAMGNSSEKHLTIHAQIKEEAVLLFITDTGEGMEEPVLRHLFEPFYTTKTQGVGLGLYISQKIMAEHGGHIEAISRKGNGSTFILHFGKKEGEHDERIDHR</sequence>
<dbReference type="InterPro" id="IPR001638">
    <property type="entry name" value="Solute-binding_3/MltF_N"/>
</dbReference>